<evidence type="ECO:0000256" key="2">
    <source>
        <dbReference type="ARBA" id="ARBA00022723"/>
    </source>
</evidence>
<keyword evidence="7" id="KW-1185">Reference proteome</keyword>
<dbReference type="Gene3D" id="1.10.760.10">
    <property type="entry name" value="Cytochrome c-like domain"/>
    <property type="match status" value="1"/>
</dbReference>
<dbReference type="GO" id="GO:0009055">
    <property type="term" value="F:electron transfer activity"/>
    <property type="evidence" value="ECO:0007669"/>
    <property type="project" value="InterPro"/>
</dbReference>
<feature type="domain" description="Cytochrome c" evidence="5">
    <location>
        <begin position="398"/>
        <end position="486"/>
    </location>
</feature>
<sequence length="507" mass="55338">MGSNSPGKALLFTTPVETLITLDSTQIGVGTVASGLDVPWEMVWGPDNNIWFTEQGGAVSKLNPATGEKKIMLKIPDVYRRRSMGLLGMALHPDFKKSPYVFLDYTYLQGEAVKSRLVRYTYQRDTLTSPVVLLDNIPGANGHNGSRLVISPDNKIIMTTGDLNVGKNAQDKSSINGKILRMNLDGSVPADNPIPGSLVWSWGHRNAQGLVWGPNGNLYSSEHGDASNDELNLIQKSNNYGWPTVEGYCDQPAEKAFCTTTQVTEPLIAWTPVIAPAGIEFYNGTAIPEWRNAVLLTTLKTQTFRVLKLNSAGTAITKEEIYLDKAYGRLRDVVVSPAGDIYIATSNKDWNPAEGFPKPADDRIIRLYRIKQGEPITKAPVQIVAQTTASATPSTLPDLIAPGKIVYEQYCVSCHKKDGNGVAETFPPLQGAEQVLDKNALIKIVLHGLSGPVKVKGVEYNQQMPAFTFLSDKNIAEVLTYVRYQFGNKASAVAAEEVKNLRTAGKN</sequence>
<dbReference type="Pfam" id="PF13442">
    <property type="entry name" value="Cytochrome_CBB3"/>
    <property type="match status" value="1"/>
</dbReference>
<comment type="caution">
    <text evidence="6">The sequence shown here is derived from an EMBL/GenBank/DDBJ whole genome shotgun (WGS) entry which is preliminary data.</text>
</comment>
<dbReference type="InterPro" id="IPR012938">
    <property type="entry name" value="Glc/Sorbosone_DH"/>
</dbReference>
<keyword evidence="3 4" id="KW-0408">Iron</keyword>
<dbReference type="InterPro" id="IPR009056">
    <property type="entry name" value="Cyt_c-like_dom"/>
</dbReference>
<dbReference type="Pfam" id="PF07995">
    <property type="entry name" value="GSDH"/>
    <property type="match status" value="1"/>
</dbReference>
<dbReference type="AlphaFoldDB" id="A0A5M6DFX3"/>
<keyword evidence="2 4" id="KW-0479">Metal-binding</keyword>
<evidence type="ECO:0000313" key="7">
    <source>
        <dbReference type="Proteomes" id="UP000323426"/>
    </source>
</evidence>
<evidence type="ECO:0000313" key="6">
    <source>
        <dbReference type="EMBL" id="KAA5545089.1"/>
    </source>
</evidence>
<dbReference type="Gene3D" id="2.120.10.30">
    <property type="entry name" value="TolB, C-terminal domain"/>
    <property type="match status" value="1"/>
</dbReference>
<protein>
    <submittedName>
        <fullName evidence="6">C-type cytochrome</fullName>
    </submittedName>
</protein>
<dbReference type="Proteomes" id="UP000323426">
    <property type="component" value="Unassembled WGS sequence"/>
</dbReference>
<dbReference type="PROSITE" id="PS51007">
    <property type="entry name" value="CYTC"/>
    <property type="match status" value="1"/>
</dbReference>
<evidence type="ECO:0000256" key="3">
    <source>
        <dbReference type="ARBA" id="ARBA00023004"/>
    </source>
</evidence>
<dbReference type="GO" id="GO:0020037">
    <property type="term" value="F:heme binding"/>
    <property type="evidence" value="ECO:0007669"/>
    <property type="project" value="InterPro"/>
</dbReference>
<keyword evidence="1 4" id="KW-0349">Heme</keyword>
<organism evidence="6 7">
    <name type="scientific">Adhaeribacter rhizoryzae</name>
    <dbReference type="NCBI Taxonomy" id="2607907"/>
    <lineage>
        <taxon>Bacteria</taxon>
        <taxon>Pseudomonadati</taxon>
        <taxon>Bacteroidota</taxon>
        <taxon>Cytophagia</taxon>
        <taxon>Cytophagales</taxon>
        <taxon>Hymenobacteraceae</taxon>
        <taxon>Adhaeribacter</taxon>
    </lineage>
</organism>
<dbReference type="PANTHER" id="PTHR19328:SF13">
    <property type="entry name" value="HIPL1 PROTEIN"/>
    <property type="match status" value="1"/>
</dbReference>
<dbReference type="SUPFAM" id="SSF46626">
    <property type="entry name" value="Cytochrome c"/>
    <property type="match status" value="1"/>
</dbReference>
<gene>
    <name evidence="6" type="ORF">F0145_13070</name>
</gene>
<proteinExistence type="predicted"/>
<dbReference type="InterPro" id="IPR011042">
    <property type="entry name" value="6-blade_b-propeller_TolB-like"/>
</dbReference>
<evidence type="ECO:0000256" key="4">
    <source>
        <dbReference type="PROSITE-ProRule" id="PRU00433"/>
    </source>
</evidence>
<evidence type="ECO:0000256" key="1">
    <source>
        <dbReference type="ARBA" id="ARBA00022617"/>
    </source>
</evidence>
<name>A0A5M6DFX3_9BACT</name>
<dbReference type="InterPro" id="IPR036909">
    <property type="entry name" value="Cyt_c-like_dom_sf"/>
</dbReference>
<reference evidence="6 7" key="1">
    <citation type="submission" date="2019-09" db="EMBL/GenBank/DDBJ databases">
        <title>Genome sequence and assembly of Adhaeribacter sp.</title>
        <authorList>
            <person name="Chhetri G."/>
        </authorList>
    </citation>
    <scope>NUCLEOTIDE SEQUENCE [LARGE SCALE GENOMIC DNA]</scope>
    <source>
        <strain evidence="6 7">DK36</strain>
    </source>
</reference>
<dbReference type="PANTHER" id="PTHR19328">
    <property type="entry name" value="HEDGEHOG-INTERACTING PROTEIN"/>
    <property type="match status" value="1"/>
</dbReference>
<dbReference type="InterPro" id="IPR011041">
    <property type="entry name" value="Quinoprot_gluc/sorb_DH_b-prop"/>
</dbReference>
<accession>A0A5M6DFX3</accession>
<dbReference type="SUPFAM" id="SSF50952">
    <property type="entry name" value="Soluble quinoprotein glucose dehydrogenase"/>
    <property type="match status" value="1"/>
</dbReference>
<evidence type="ECO:0000259" key="5">
    <source>
        <dbReference type="PROSITE" id="PS51007"/>
    </source>
</evidence>
<dbReference type="EMBL" id="VWSF01000009">
    <property type="protein sequence ID" value="KAA5545089.1"/>
    <property type="molecule type" value="Genomic_DNA"/>
</dbReference>
<dbReference type="GO" id="GO:0046872">
    <property type="term" value="F:metal ion binding"/>
    <property type="evidence" value="ECO:0007669"/>
    <property type="project" value="UniProtKB-KW"/>
</dbReference>